<reference evidence="2 3" key="1">
    <citation type="submission" date="2016-09" db="EMBL/GenBank/DDBJ databases">
        <title>The draft genome of Dichanthelium oligosanthes: A C3 panicoid grass species.</title>
        <authorList>
            <person name="Studer A.J."/>
            <person name="Schnable J.C."/>
            <person name="Brutnell T.P."/>
        </authorList>
    </citation>
    <scope>NUCLEOTIDE SEQUENCE [LARGE SCALE GENOMIC DNA]</scope>
    <source>
        <strain evidence="3">cv. Kellogg 1175</strain>
        <tissue evidence="2">Leaf</tissue>
    </source>
</reference>
<protein>
    <submittedName>
        <fullName evidence="2">Uncharacterized protein</fullName>
    </submittedName>
</protein>
<sequence length="164" mass="18519">LELEAFRHLGRRHPRPGRRHRRPRRRLRCRLPDQGHRRRCHPPAVRARAGLPRRELHRLLQHHHHAVAAEPQHLPGHPLRAHGRVLLLQWLPLRRGLGGGGPAVDCAVARTGRRRPCCGAAAADWRRRPGLRRCGGGLAAAALARCGGKEIGGRNREKKRIRTS</sequence>
<evidence type="ECO:0000313" key="2">
    <source>
        <dbReference type="EMBL" id="OEL34249.1"/>
    </source>
</evidence>
<dbReference type="EMBL" id="LWDX02015892">
    <property type="protein sequence ID" value="OEL34249.1"/>
    <property type="molecule type" value="Genomic_DNA"/>
</dbReference>
<evidence type="ECO:0000313" key="3">
    <source>
        <dbReference type="Proteomes" id="UP000095767"/>
    </source>
</evidence>
<dbReference type="Proteomes" id="UP000095767">
    <property type="component" value="Unassembled WGS sequence"/>
</dbReference>
<dbReference type="AlphaFoldDB" id="A0A1E5W9Z4"/>
<accession>A0A1E5W9Z4</accession>
<proteinExistence type="predicted"/>
<keyword evidence="3" id="KW-1185">Reference proteome</keyword>
<evidence type="ECO:0000256" key="1">
    <source>
        <dbReference type="SAM" id="MobiDB-lite"/>
    </source>
</evidence>
<feature type="non-terminal residue" evidence="2">
    <location>
        <position position="1"/>
    </location>
</feature>
<organism evidence="2 3">
    <name type="scientific">Dichanthelium oligosanthes</name>
    <dbReference type="NCBI Taxonomy" id="888268"/>
    <lineage>
        <taxon>Eukaryota</taxon>
        <taxon>Viridiplantae</taxon>
        <taxon>Streptophyta</taxon>
        <taxon>Embryophyta</taxon>
        <taxon>Tracheophyta</taxon>
        <taxon>Spermatophyta</taxon>
        <taxon>Magnoliopsida</taxon>
        <taxon>Liliopsida</taxon>
        <taxon>Poales</taxon>
        <taxon>Poaceae</taxon>
        <taxon>PACMAD clade</taxon>
        <taxon>Panicoideae</taxon>
        <taxon>Panicodae</taxon>
        <taxon>Paniceae</taxon>
        <taxon>Dichantheliinae</taxon>
        <taxon>Dichanthelium</taxon>
    </lineage>
</organism>
<feature type="region of interest" description="Disordered" evidence="1">
    <location>
        <begin position="1"/>
        <end position="25"/>
    </location>
</feature>
<feature type="compositionally biased region" description="Basic residues" evidence="1">
    <location>
        <begin position="8"/>
        <end position="25"/>
    </location>
</feature>
<gene>
    <name evidence="2" type="ORF">BAE44_0004732</name>
</gene>
<name>A0A1E5W9Z4_9POAL</name>
<comment type="caution">
    <text evidence="2">The sequence shown here is derived from an EMBL/GenBank/DDBJ whole genome shotgun (WGS) entry which is preliminary data.</text>
</comment>